<keyword evidence="2 7" id="KW-0813">Transport</keyword>
<dbReference type="InterPro" id="IPR039426">
    <property type="entry name" value="TonB-dep_rcpt-like"/>
</dbReference>
<dbReference type="SUPFAM" id="SSF56935">
    <property type="entry name" value="Porins"/>
    <property type="match status" value="1"/>
</dbReference>
<dbReference type="InterPro" id="IPR008969">
    <property type="entry name" value="CarboxyPept-like_regulatory"/>
</dbReference>
<dbReference type="RefSeq" id="WP_369329915.1">
    <property type="nucleotide sequence ID" value="NZ_JAULBC010000004.1"/>
</dbReference>
<dbReference type="Gene3D" id="2.170.130.10">
    <property type="entry name" value="TonB-dependent receptor, plug domain"/>
    <property type="match status" value="1"/>
</dbReference>
<dbReference type="NCBIfam" id="TIGR04056">
    <property type="entry name" value="OMP_RagA_SusC"/>
    <property type="match status" value="1"/>
</dbReference>
<protein>
    <submittedName>
        <fullName evidence="10">SusC/RagA family TonB-linked outer membrane protein</fullName>
    </submittedName>
</protein>
<comment type="caution">
    <text evidence="10">The sequence shown here is derived from an EMBL/GenBank/DDBJ whole genome shotgun (WGS) entry which is preliminary data.</text>
</comment>
<keyword evidence="3 7" id="KW-1134">Transmembrane beta strand</keyword>
<dbReference type="InterPro" id="IPR023996">
    <property type="entry name" value="TonB-dep_OMP_SusC/RagA"/>
</dbReference>
<dbReference type="PROSITE" id="PS52016">
    <property type="entry name" value="TONB_DEPENDENT_REC_3"/>
    <property type="match status" value="1"/>
</dbReference>
<evidence type="ECO:0000313" key="10">
    <source>
        <dbReference type="EMBL" id="MEX6688506.1"/>
    </source>
</evidence>
<keyword evidence="6 7" id="KW-0998">Cell outer membrane</keyword>
<comment type="similarity">
    <text evidence="7">Belongs to the TonB-dependent receptor family.</text>
</comment>
<dbReference type="Gene3D" id="2.40.170.20">
    <property type="entry name" value="TonB-dependent receptor, beta-barrel domain"/>
    <property type="match status" value="1"/>
</dbReference>
<proteinExistence type="inferred from homology"/>
<sequence>MRLQARIVMAMCLLLLQSAILLAQDKRTVSGNVKGAGDAPLEGVSVTEKGTSNRTITNNKGAFEIRVSPKATIVFSYIGYANQEVSANAPAEAFEISLKEGNAGLNEVVVTALGISKDAKKLGYQVQKVNATDLMKTAPPNLSQGLMGKVAGLNVTVPNGVEGSSQRVVIRGNNVLFGNNQPLFVVDGVQLSDGQMGTKQSNGSGFDVKTASFGTPDLGGTQTDWGSPLNFINSEDIEEINVLKGPTAAALYGARGANGVVLITTKKGSKKGGLGIEYSLSSRYTTPYLFQKYQDQYGSGGAIALWTADESQKLPKDADGNLRYPAEAPWSGAGVSDKFTQFGPLPGGKNYWDYFSWPGAGLSWGAKMTGQPVVWWDGVTRPYKADPSAAKSFFNTGNTTSQNLAFSTGGDFGSMRASLNRTTNSSIIPNSGFNQTSVNIGSNLNISKKLKAETVVTYTKYNRKNTPSLGDNNSISKFLTYGFPADYTQIEKNVYKNADGSKNKFDNAMYPLSYPYSSYSNMWWHIYEENTTLDRDQLIGSLKLSADVTPWLNVMGRAGLDYADNKFETKNTPIDAQGYQGSYGLEMNKNNTFTGEFLATAHKSKLFSVLDAGLSVGTSTWYNKFEGSTATNKGPFANPYLYYLNNTTATVNNSWLPEYYRLESKINSVYGLMNLSYKNYLFLELTGRNDWSSTLPISNASYFYPAASLSYVFTEHLNLGSAASWLDFGKVRFAYAGSANGTTPYNTTALYNSGTFGGVVTRYLESNLRPINLEPQRSKSIEFGTQLSFLQNRLSVDFTYYKIKSTSQILSAPLAVSSGFSNKTFNTGALENNGIEFIVKGTPIRTKDFEWNISLNGAHNSNKVLALSEGIDKYYLGTVFGSRTGAVMYAKVGDQFGTIYGLDYQYKNGQKVVRRLMDNTGTQVVGTQYVTTPDVVAIGNATPWLTGGLGNVFKYRNLSLFVLTDFKLGGDIYSFDYASAMGEGKAPETVVERNGGGLPYVYPDGSKANHGVILDGVFEDGTKNTDVVNYMFKYAGQYAAWSNVDMPRSNAVFENSWIKCREVSLTYDLPAKITRGSKFLQGMSVSIIGRDLFYFYKTLPDNLNPEGVSGTGNIQGFQWASLPGTRSVGFSVRVKL</sequence>
<keyword evidence="8" id="KW-0732">Signal</keyword>
<dbReference type="Proteomes" id="UP001560573">
    <property type="component" value="Unassembled WGS sequence"/>
</dbReference>
<keyword evidence="4 7" id="KW-0812">Transmembrane</keyword>
<keyword evidence="11" id="KW-1185">Reference proteome</keyword>
<evidence type="ECO:0000259" key="9">
    <source>
        <dbReference type="Pfam" id="PF07715"/>
    </source>
</evidence>
<dbReference type="InterPro" id="IPR036942">
    <property type="entry name" value="Beta-barrel_TonB_sf"/>
</dbReference>
<evidence type="ECO:0000256" key="6">
    <source>
        <dbReference type="ARBA" id="ARBA00023237"/>
    </source>
</evidence>
<evidence type="ECO:0000256" key="5">
    <source>
        <dbReference type="ARBA" id="ARBA00023136"/>
    </source>
</evidence>
<evidence type="ECO:0000256" key="7">
    <source>
        <dbReference type="PROSITE-ProRule" id="PRU01360"/>
    </source>
</evidence>
<evidence type="ECO:0000256" key="4">
    <source>
        <dbReference type="ARBA" id="ARBA00022692"/>
    </source>
</evidence>
<dbReference type="NCBIfam" id="TIGR04057">
    <property type="entry name" value="SusC_RagA_signa"/>
    <property type="match status" value="1"/>
</dbReference>
<evidence type="ECO:0000313" key="11">
    <source>
        <dbReference type="Proteomes" id="UP001560573"/>
    </source>
</evidence>
<feature type="chain" id="PRO_5046632904" evidence="8">
    <location>
        <begin position="24"/>
        <end position="1136"/>
    </location>
</feature>
<dbReference type="Pfam" id="PF07715">
    <property type="entry name" value="Plug"/>
    <property type="match status" value="1"/>
</dbReference>
<evidence type="ECO:0000256" key="1">
    <source>
        <dbReference type="ARBA" id="ARBA00004571"/>
    </source>
</evidence>
<dbReference type="InterPro" id="IPR012910">
    <property type="entry name" value="Plug_dom"/>
</dbReference>
<dbReference type="EMBL" id="JAULBC010000004">
    <property type="protein sequence ID" value="MEX6688506.1"/>
    <property type="molecule type" value="Genomic_DNA"/>
</dbReference>
<feature type="signal peptide" evidence="8">
    <location>
        <begin position="1"/>
        <end position="23"/>
    </location>
</feature>
<reference evidence="10 11" key="1">
    <citation type="submission" date="2023-07" db="EMBL/GenBank/DDBJ databases">
        <authorList>
            <person name="Lian W.-H."/>
        </authorList>
    </citation>
    <scope>NUCLEOTIDE SEQUENCE [LARGE SCALE GENOMIC DNA]</scope>
    <source>
        <strain evidence="10 11">SYSU DXS3180</strain>
    </source>
</reference>
<comment type="subcellular location">
    <subcellularLocation>
        <location evidence="1 7">Cell outer membrane</location>
        <topology evidence="1 7">Multi-pass membrane protein</topology>
    </subcellularLocation>
</comment>
<accession>A0ABV3ZF49</accession>
<dbReference type="SUPFAM" id="SSF49464">
    <property type="entry name" value="Carboxypeptidase regulatory domain-like"/>
    <property type="match status" value="1"/>
</dbReference>
<dbReference type="InterPro" id="IPR023997">
    <property type="entry name" value="TonB-dep_OMP_SusC/RagA_CS"/>
</dbReference>
<evidence type="ECO:0000256" key="2">
    <source>
        <dbReference type="ARBA" id="ARBA00022448"/>
    </source>
</evidence>
<dbReference type="Pfam" id="PF13715">
    <property type="entry name" value="CarbopepD_reg_2"/>
    <property type="match status" value="1"/>
</dbReference>
<feature type="domain" description="TonB-dependent receptor plug" evidence="9">
    <location>
        <begin position="120"/>
        <end position="260"/>
    </location>
</feature>
<evidence type="ECO:0000256" key="8">
    <source>
        <dbReference type="SAM" id="SignalP"/>
    </source>
</evidence>
<dbReference type="Gene3D" id="2.60.40.1120">
    <property type="entry name" value="Carboxypeptidase-like, regulatory domain"/>
    <property type="match status" value="1"/>
</dbReference>
<organism evidence="10 11">
    <name type="scientific">Danxiaibacter flavus</name>
    <dbReference type="NCBI Taxonomy" id="3049108"/>
    <lineage>
        <taxon>Bacteria</taxon>
        <taxon>Pseudomonadati</taxon>
        <taxon>Bacteroidota</taxon>
        <taxon>Chitinophagia</taxon>
        <taxon>Chitinophagales</taxon>
        <taxon>Chitinophagaceae</taxon>
        <taxon>Danxiaibacter</taxon>
    </lineage>
</organism>
<evidence type="ECO:0000256" key="3">
    <source>
        <dbReference type="ARBA" id="ARBA00022452"/>
    </source>
</evidence>
<gene>
    <name evidence="10" type="ORF">QTN47_13415</name>
</gene>
<dbReference type="InterPro" id="IPR037066">
    <property type="entry name" value="Plug_dom_sf"/>
</dbReference>
<name>A0ABV3ZF49_9BACT</name>
<keyword evidence="5 7" id="KW-0472">Membrane</keyword>